<comment type="caution">
    <text evidence="2">The sequence shown here is derived from an EMBL/GenBank/DDBJ whole genome shotgun (WGS) entry which is preliminary data.</text>
</comment>
<dbReference type="RefSeq" id="WP_173269626.1">
    <property type="nucleotide sequence ID" value="NZ_JABMKV010000001.1"/>
</dbReference>
<evidence type="ECO:0000256" key="1">
    <source>
        <dbReference type="SAM" id="SignalP"/>
    </source>
</evidence>
<proteinExistence type="predicted"/>
<reference evidence="2 3" key="1">
    <citation type="submission" date="2020-05" db="EMBL/GenBank/DDBJ databases">
        <title>Description of Pedobacter foliorum sp. nov.</title>
        <authorList>
            <person name="Qi S."/>
            <person name="Carlier A."/>
            <person name="Cnockaert M."/>
            <person name="Vandamme P."/>
        </authorList>
    </citation>
    <scope>NUCLEOTIDE SEQUENCE [LARGE SCALE GENOMIC DNA]</scope>
    <source>
        <strain evidence="2 3">LMG 31300</strain>
    </source>
</reference>
<evidence type="ECO:0000313" key="2">
    <source>
        <dbReference type="EMBL" id="NQX31144.1"/>
    </source>
</evidence>
<protein>
    <recommendedName>
        <fullName evidence="4">DUF4252 domain-containing protein</fullName>
    </recommendedName>
</protein>
<evidence type="ECO:0008006" key="4">
    <source>
        <dbReference type="Google" id="ProtNLM"/>
    </source>
</evidence>
<name>A0ABX2DDD5_9SPHI</name>
<feature type="chain" id="PRO_5047386774" description="DUF4252 domain-containing protein" evidence="1">
    <location>
        <begin position="21"/>
        <end position="169"/>
    </location>
</feature>
<keyword evidence="3" id="KW-1185">Reference proteome</keyword>
<feature type="signal peptide" evidence="1">
    <location>
        <begin position="1"/>
        <end position="20"/>
    </location>
</feature>
<accession>A0ABX2DDD5</accession>
<organism evidence="2 3">
    <name type="scientific">Pedobacter boryungensis</name>
    <dbReference type="NCBI Taxonomy" id="869962"/>
    <lineage>
        <taxon>Bacteria</taxon>
        <taxon>Pseudomonadati</taxon>
        <taxon>Bacteroidota</taxon>
        <taxon>Sphingobacteriia</taxon>
        <taxon>Sphingobacteriales</taxon>
        <taxon>Sphingobacteriaceae</taxon>
        <taxon>Pedobacter</taxon>
    </lineage>
</organism>
<gene>
    <name evidence="2" type="ORF">HQN85_05380</name>
</gene>
<keyword evidence="1" id="KW-0732">Signal</keyword>
<sequence>MLKKSILLLFVVVSSIQVNAQKDWFKQKINDKVSVNFPIEPKKINEQSYGVRDQDNVVYLVSVVDLLKTTGLSLEDFNAGVVKQTFADEFMEGLMPTMAKYTFKPAKIIAVKGNTAYSVFGRDDVNKNTLYMNIVFVDGIAYSITSILPDGKDFKNISTYLNEIYINGK</sequence>
<dbReference type="Proteomes" id="UP000762110">
    <property type="component" value="Unassembled WGS sequence"/>
</dbReference>
<evidence type="ECO:0000313" key="3">
    <source>
        <dbReference type="Proteomes" id="UP000762110"/>
    </source>
</evidence>
<dbReference type="EMBL" id="JABMKV010000001">
    <property type="protein sequence ID" value="NQX31144.1"/>
    <property type="molecule type" value="Genomic_DNA"/>
</dbReference>